<dbReference type="InterPro" id="IPR050832">
    <property type="entry name" value="Bact_Acetyltransf"/>
</dbReference>
<dbReference type="InterPro" id="IPR016181">
    <property type="entry name" value="Acyl_CoA_acyltransferase"/>
</dbReference>
<reference evidence="4 5" key="1">
    <citation type="submission" date="2022-06" db="EMBL/GenBank/DDBJ databases">
        <authorList>
            <person name="So Y."/>
        </authorList>
    </citation>
    <scope>NUCLEOTIDE SEQUENCE [LARGE SCALE GENOMIC DNA]</scope>
    <source>
        <strain evidence="4 5">STR3</strain>
    </source>
</reference>
<keyword evidence="5" id="KW-1185">Reference proteome</keyword>
<dbReference type="EMBL" id="JANARS010000004">
    <property type="protein sequence ID" value="MCP3422287.1"/>
    <property type="molecule type" value="Genomic_DNA"/>
</dbReference>
<evidence type="ECO:0000259" key="3">
    <source>
        <dbReference type="PROSITE" id="PS51186"/>
    </source>
</evidence>
<dbReference type="Gene3D" id="3.40.630.30">
    <property type="match status" value="1"/>
</dbReference>
<organism evidence="4 5">
    <name type="scientific">Nocardioides pinisoli</name>
    <dbReference type="NCBI Taxonomy" id="2950279"/>
    <lineage>
        <taxon>Bacteria</taxon>
        <taxon>Bacillati</taxon>
        <taxon>Actinomycetota</taxon>
        <taxon>Actinomycetes</taxon>
        <taxon>Propionibacteriales</taxon>
        <taxon>Nocardioidaceae</taxon>
        <taxon>Nocardioides</taxon>
    </lineage>
</organism>
<protein>
    <submittedName>
        <fullName evidence="4">GNAT family N-acetyltransferase</fullName>
    </submittedName>
</protein>
<name>A0ABT1KX08_9ACTN</name>
<dbReference type="SUPFAM" id="SSF55729">
    <property type="entry name" value="Acyl-CoA N-acyltransferases (Nat)"/>
    <property type="match status" value="1"/>
</dbReference>
<evidence type="ECO:0000256" key="1">
    <source>
        <dbReference type="ARBA" id="ARBA00022679"/>
    </source>
</evidence>
<dbReference type="InterPro" id="IPR000182">
    <property type="entry name" value="GNAT_dom"/>
</dbReference>
<accession>A0ABT1KX08</accession>
<dbReference type="PROSITE" id="PS51186">
    <property type="entry name" value="GNAT"/>
    <property type="match status" value="1"/>
</dbReference>
<proteinExistence type="predicted"/>
<dbReference type="Proteomes" id="UP001204524">
    <property type="component" value="Unassembled WGS sequence"/>
</dbReference>
<comment type="caution">
    <text evidence="4">The sequence shown here is derived from an EMBL/GenBank/DDBJ whole genome shotgun (WGS) entry which is preliminary data.</text>
</comment>
<evidence type="ECO:0000256" key="2">
    <source>
        <dbReference type="ARBA" id="ARBA00023315"/>
    </source>
</evidence>
<feature type="domain" description="N-acetyltransferase" evidence="3">
    <location>
        <begin position="2"/>
        <end position="150"/>
    </location>
</feature>
<keyword evidence="2" id="KW-0012">Acyltransferase</keyword>
<dbReference type="Pfam" id="PF00583">
    <property type="entry name" value="Acetyltransf_1"/>
    <property type="match status" value="1"/>
</dbReference>
<keyword evidence="1" id="KW-0808">Transferase</keyword>
<sequence length="150" mass="16354">MSELRRADAADVPALRRIASAAYSPYLPRMGGQRPGPLDADYAAAVAHDETWVACVDGDPVGYLVLTDDAPDSLVLDNVAVLPDHHGRGVGRALLALAEERAAARGRTRIRLFTHVTMVENQALYERIGYVETHRATEGGVTRVFYEKVL</sequence>
<dbReference type="CDD" id="cd04301">
    <property type="entry name" value="NAT_SF"/>
    <property type="match status" value="1"/>
</dbReference>
<dbReference type="PANTHER" id="PTHR43877">
    <property type="entry name" value="AMINOALKYLPHOSPHONATE N-ACETYLTRANSFERASE-RELATED-RELATED"/>
    <property type="match status" value="1"/>
</dbReference>
<evidence type="ECO:0000313" key="5">
    <source>
        <dbReference type="Proteomes" id="UP001204524"/>
    </source>
</evidence>
<gene>
    <name evidence="4" type="ORF">NCI01_10815</name>
</gene>
<evidence type="ECO:0000313" key="4">
    <source>
        <dbReference type="EMBL" id="MCP3422287.1"/>
    </source>
</evidence>
<dbReference type="RefSeq" id="WP_254181486.1">
    <property type="nucleotide sequence ID" value="NZ_JANARS010000004.1"/>
</dbReference>